<evidence type="ECO:0000256" key="4">
    <source>
        <dbReference type="ARBA" id="ARBA00022692"/>
    </source>
</evidence>
<dbReference type="AlphaFoldDB" id="A0AAP3GB17"/>
<evidence type="ECO:0000256" key="2">
    <source>
        <dbReference type="ARBA" id="ARBA00022654"/>
    </source>
</evidence>
<evidence type="ECO:0000256" key="7">
    <source>
        <dbReference type="ARBA" id="ARBA00023136"/>
    </source>
</evidence>
<keyword evidence="7 8" id="KW-0472">Membrane</keyword>
<keyword evidence="5" id="KW-0378">Hydrolase</keyword>
<organism evidence="9 10">
    <name type="scientific">Brevibacillus laterosporus</name>
    <name type="common">Bacillus laterosporus</name>
    <dbReference type="NCBI Taxonomy" id="1465"/>
    <lineage>
        <taxon>Bacteria</taxon>
        <taxon>Bacillati</taxon>
        <taxon>Bacillota</taxon>
        <taxon>Bacilli</taxon>
        <taxon>Bacillales</taxon>
        <taxon>Paenibacillaceae</taxon>
        <taxon>Brevibacillus</taxon>
    </lineage>
</organism>
<evidence type="ECO:0000313" key="9">
    <source>
        <dbReference type="EMBL" id="MCZ0810406.1"/>
    </source>
</evidence>
<feature type="transmembrane region" description="Helical" evidence="8">
    <location>
        <begin position="81"/>
        <end position="98"/>
    </location>
</feature>
<name>A0AAP3GB17_BRELA</name>
<gene>
    <name evidence="9" type="ORF">O0554_26605</name>
</gene>
<dbReference type="GO" id="GO:0009372">
    <property type="term" value="P:quorum sensing"/>
    <property type="evidence" value="ECO:0007669"/>
    <property type="project" value="UniProtKB-KW"/>
</dbReference>
<keyword evidence="3" id="KW-0645">Protease</keyword>
<dbReference type="SMART" id="SM00793">
    <property type="entry name" value="AgrB"/>
    <property type="match status" value="1"/>
</dbReference>
<reference evidence="9" key="1">
    <citation type="submission" date="2022-09" db="EMBL/GenBank/DDBJ databases">
        <title>Genome analysis and characterization of larvicidal activity of Brevibacillus strains.</title>
        <authorList>
            <person name="Patrusheva E.V."/>
            <person name="Izotova A.O."/>
            <person name="Toshchakov S.V."/>
            <person name="Sineoky S.P."/>
        </authorList>
    </citation>
    <scope>NUCLEOTIDE SEQUENCE</scope>
    <source>
        <strain evidence="9">VKPM_B-13247</strain>
    </source>
</reference>
<dbReference type="RefSeq" id="WP_258435058.1">
    <property type="nucleotide sequence ID" value="NZ_JANSGW010000077.1"/>
</dbReference>
<dbReference type="InterPro" id="IPR006741">
    <property type="entry name" value="AgrB"/>
</dbReference>
<dbReference type="GO" id="GO:0006508">
    <property type="term" value="P:proteolysis"/>
    <property type="evidence" value="ECO:0007669"/>
    <property type="project" value="UniProtKB-KW"/>
</dbReference>
<keyword evidence="1" id="KW-1003">Cell membrane</keyword>
<dbReference type="Pfam" id="PF04647">
    <property type="entry name" value="AgrB"/>
    <property type="match status" value="1"/>
</dbReference>
<dbReference type="Proteomes" id="UP001077662">
    <property type="component" value="Unassembled WGS sequence"/>
</dbReference>
<feature type="transmembrane region" description="Helical" evidence="8">
    <location>
        <begin position="57"/>
        <end position="74"/>
    </location>
</feature>
<keyword evidence="2" id="KW-0673">Quorum sensing</keyword>
<accession>A0AAP3GB17</accession>
<evidence type="ECO:0000256" key="5">
    <source>
        <dbReference type="ARBA" id="ARBA00022801"/>
    </source>
</evidence>
<dbReference type="GO" id="GO:0008233">
    <property type="term" value="F:peptidase activity"/>
    <property type="evidence" value="ECO:0007669"/>
    <property type="project" value="UniProtKB-KW"/>
</dbReference>
<keyword evidence="6 8" id="KW-1133">Transmembrane helix</keyword>
<dbReference type="GO" id="GO:0016020">
    <property type="term" value="C:membrane"/>
    <property type="evidence" value="ECO:0007669"/>
    <property type="project" value="InterPro"/>
</dbReference>
<feature type="transmembrane region" description="Helical" evidence="8">
    <location>
        <begin position="134"/>
        <end position="156"/>
    </location>
</feature>
<proteinExistence type="predicted"/>
<comment type="caution">
    <text evidence="9">The sequence shown here is derived from an EMBL/GenBank/DDBJ whole genome shotgun (WGS) entry which is preliminary data.</text>
</comment>
<evidence type="ECO:0000256" key="8">
    <source>
        <dbReference type="SAM" id="Phobius"/>
    </source>
</evidence>
<feature type="transmembrane region" description="Helical" evidence="8">
    <location>
        <begin position="104"/>
        <end position="122"/>
    </location>
</feature>
<evidence type="ECO:0000256" key="1">
    <source>
        <dbReference type="ARBA" id="ARBA00022475"/>
    </source>
</evidence>
<feature type="transmembrane region" description="Helical" evidence="8">
    <location>
        <begin position="29"/>
        <end position="51"/>
    </location>
</feature>
<evidence type="ECO:0000313" key="10">
    <source>
        <dbReference type="Proteomes" id="UP001077662"/>
    </source>
</evidence>
<evidence type="ECO:0000256" key="6">
    <source>
        <dbReference type="ARBA" id="ARBA00022989"/>
    </source>
</evidence>
<keyword evidence="4 8" id="KW-0812">Transmembrane</keyword>
<sequence length="173" mass="19085">MIEKIAEKIAISIKSVGGEETASIDVLRYALIIVLNGLFVIMVSLTCGWLTDKFIETLLMLLGFVILRLVSGGIHLHSSALCTFVSILIFVTLPHVAINEQTSIYLLGISIILALLFAPSRIEGHSRIDKKYYPVLKLISIIIIGFDFLILSPALAKAFFIQSLSLIHFKGEQ</sequence>
<protein>
    <submittedName>
        <fullName evidence="9">Accessory gene regulator B family protein</fullName>
    </submittedName>
</protein>
<evidence type="ECO:0000256" key="3">
    <source>
        <dbReference type="ARBA" id="ARBA00022670"/>
    </source>
</evidence>
<dbReference type="EMBL" id="JAPTNE010000077">
    <property type="protein sequence ID" value="MCZ0810406.1"/>
    <property type="molecule type" value="Genomic_DNA"/>
</dbReference>